<keyword evidence="4" id="KW-1185">Reference proteome</keyword>
<dbReference type="Gene3D" id="2.60.120.1440">
    <property type="match status" value="1"/>
</dbReference>
<feature type="signal peptide" evidence="1">
    <location>
        <begin position="1"/>
        <end position="38"/>
    </location>
</feature>
<proteinExistence type="predicted"/>
<evidence type="ECO:0000256" key="1">
    <source>
        <dbReference type="SAM" id="SignalP"/>
    </source>
</evidence>
<dbReference type="STRING" id="80876.SAMN05421779_104286"/>
<evidence type="ECO:0000313" key="3">
    <source>
        <dbReference type="EMBL" id="SIS88466.1"/>
    </source>
</evidence>
<dbReference type="EMBL" id="FTOA01000004">
    <property type="protein sequence ID" value="SIS88466.1"/>
    <property type="molecule type" value="Genomic_DNA"/>
</dbReference>
<dbReference type="InterPro" id="IPR006860">
    <property type="entry name" value="FecR"/>
</dbReference>
<name>A0A1N7MQR5_9PROT</name>
<protein>
    <submittedName>
        <fullName evidence="3">FecR family protein</fullName>
    </submittedName>
</protein>
<feature type="domain" description="FecR protein" evidence="2">
    <location>
        <begin position="73"/>
        <end position="161"/>
    </location>
</feature>
<keyword evidence="1" id="KW-0732">Signal</keyword>
<reference evidence="3 4" key="1">
    <citation type="submission" date="2017-01" db="EMBL/GenBank/DDBJ databases">
        <authorList>
            <person name="Mah S.A."/>
            <person name="Swanson W.J."/>
            <person name="Moy G.W."/>
            <person name="Vacquier V.D."/>
        </authorList>
    </citation>
    <scope>NUCLEOTIDE SEQUENCE [LARGE SCALE GENOMIC DNA]</scope>
    <source>
        <strain evidence="3 4">DSM 11589</strain>
    </source>
</reference>
<organism evidence="3 4">
    <name type="scientific">Insolitispirillum peregrinum</name>
    <dbReference type="NCBI Taxonomy" id="80876"/>
    <lineage>
        <taxon>Bacteria</taxon>
        <taxon>Pseudomonadati</taxon>
        <taxon>Pseudomonadota</taxon>
        <taxon>Alphaproteobacteria</taxon>
        <taxon>Rhodospirillales</taxon>
        <taxon>Novispirillaceae</taxon>
        <taxon>Insolitispirillum</taxon>
    </lineage>
</organism>
<dbReference type="AlphaFoldDB" id="A0A1N7MQR5"/>
<dbReference type="OrthoDB" id="6038785at2"/>
<dbReference type="Proteomes" id="UP000185678">
    <property type="component" value="Unassembled WGS sequence"/>
</dbReference>
<accession>A0A1N7MQR5</accession>
<evidence type="ECO:0000259" key="2">
    <source>
        <dbReference type="Pfam" id="PF04773"/>
    </source>
</evidence>
<dbReference type="PANTHER" id="PTHR38731:SF3">
    <property type="entry name" value="BLL6125 PROTEIN"/>
    <property type="match status" value="1"/>
</dbReference>
<gene>
    <name evidence="3" type="ORF">SAMN05421779_104286</name>
</gene>
<evidence type="ECO:0000313" key="4">
    <source>
        <dbReference type="Proteomes" id="UP000185678"/>
    </source>
</evidence>
<sequence>MSFSLFHSPRAVRRGLPAAGALACLAGVLLLGSPAASAAELIGHVKNADGSTTVTRDGTPKPLAAGDNLYQGDAISTGKDSTLGVTLRDDTTIALGPNSALTLDEVLFDPAAEKVGMGVRLAQGTFSFLSGQIPKLAPDKTVISTPVATIGIRGTRFLVEVNSHD</sequence>
<dbReference type="PANTHER" id="PTHR38731">
    <property type="entry name" value="LIPL45-RELATED LIPOPROTEIN-RELATED"/>
    <property type="match status" value="1"/>
</dbReference>
<feature type="chain" id="PRO_5009943528" evidence="1">
    <location>
        <begin position="39"/>
        <end position="165"/>
    </location>
</feature>
<dbReference type="RefSeq" id="WP_084194811.1">
    <property type="nucleotide sequence ID" value="NZ_FTOA01000004.1"/>
</dbReference>
<dbReference type="Pfam" id="PF04773">
    <property type="entry name" value="FecR"/>
    <property type="match status" value="1"/>
</dbReference>